<gene>
    <name evidence="2" type="ORF">C483_02111</name>
</gene>
<reference evidence="2 3" key="1">
    <citation type="journal article" date="2014" name="PLoS Genet.">
        <title>Phylogenetically driven sequencing of extremely halophilic archaea reveals strategies for static and dynamic osmo-response.</title>
        <authorList>
            <person name="Becker E.A."/>
            <person name="Seitzer P.M."/>
            <person name="Tritt A."/>
            <person name="Larsen D."/>
            <person name="Krusor M."/>
            <person name="Yao A.I."/>
            <person name="Wu D."/>
            <person name="Madern D."/>
            <person name="Eisen J.A."/>
            <person name="Darling A.E."/>
            <person name="Facciotti M.T."/>
        </authorList>
    </citation>
    <scope>NUCLEOTIDE SEQUENCE [LARGE SCALE GENOMIC DNA]</scope>
    <source>
        <strain evidence="2 3">JCM 10989</strain>
    </source>
</reference>
<evidence type="ECO:0000313" key="3">
    <source>
        <dbReference type="Proteomes" id="UP000011519"/>
    </source>
</evidence>
<name>M0A8N5_9EURY</name>
<feature type="coiled-coil region" evidence="1">
    <location>
        <begin position="73"/>
        <end position="108"/>
    </location>
</feature>
<evidence type="ECO:0000256" key="1">
    <source>
        <dbReference type="SAM" id="Coils"/>
    </source>
</evidence>
<dbReference type="Proteomes" id="UP000011519">
    <property type="component" value="Unassembled WGS sequence"/>
</dbReference>
<comment type="caution">
    <text evidence="2">The sequence shown here is derived from an EMBL/GenBank/DDBJ whole genome shotgun (WGS) entry which is preliminary data.</text>
</comment>
<evidence type="ECO:0000313" key="2">
    <source>
        <dbReference type="EMBL" id="ELY95120.1"/>
    </source>
</evidence>
<dbReference type="PATRIC" id="fig|1227493.4.peg.406"/>
<dbReference type="OrthoDB" id="351247at2157"/>
<proteinExistence type="predicted"/>
<keyword evidence="3" id="KW-1185">Reference proteome</keyword>
<dbReference type="AlphaFoldDB" id="M0A8N5"/>
<accession>M0A8N5</accession>
<organism evidence="2 3">
    <name type="scientific">Natrialba hulunbeirensis JCM 10989</name>
    <dbReference type="NCBI Taxonomy" id="1227493"/>
    <lineage>
        <taxon>Archaea</taxon>
        <taxon>Methanobacteriati</taxon>
        <taxon>Methanobacteriota</taxon>
        <taxon>Stenosarchaea group</taxon>
        <taxon>Halobacteria</taxon>
        <taxon>Halobacteriales</taxon>
        <taxon>Natrialbaceae</taxon>
        <taxon>Natrialba</taxon>
    </lineage>
</organism>
<protein>
    <submittedName>
        <fullName evidence="2">Uncharacterized protein</fullName>
    </submittedName>
</protein>
<dbReference type="RefSeq" id="WP_006651681.1">
    <property type="nucleotide sequence ID" value="NZ_AOIM01000009.1"/>
</dbReference>
<keyword evidence="1" id="KW-0175">Coiled coil</keyword>
<dbReference type="EMBL" id="AOIM01000009">
    <property type="protein sequence ID" value="ELY95120.1"/>
    <property type="molecule type" value="Genomic_DNA"/>
</dbReference>
<sequence length="124" mass="14049">MTKAYFEVPDEWTEAADEMDASVAAYCRKMVRAGRRQFGYDYEPHEVPVSQKTLKTDDQVDPGADGVLEDFVLRNLSTETGQDEEDIAELLEEEIASAADRLVEQGQAKYRRSQGGWLKVIEDE</sequence>